<dbReference type="OrthoDB" id="6894050at2"/>
<reference evidence="2 3" key="1">
    <citation type="journal article" date="2015" name="Int. J. Syst. Evol. Microbiol.">
        <title>Gemmobacter intermedius sp. nov., isolated from a white stork (Ciconia ciconia).</title>
        <authorList>
            <person name="Kampfer P."/>
            <person name="Jerzak L."/>
            <person name="Wilharm G."/>
            <person name="Golke J."/>
            <person name="Busse H.J."/>
            <person name="Glaeser S.P."/>
        </authorList>
    </citation>
    <scope>NUCLEOTIDE SEQUENCE [LARGE SCALE GENOMIC DNA]</scope>
    <source>
        <strain evidence="2 3">119/4</strain>
    </source>
</reference>
<protein>
    <submittedName>
        <fullName evidence="2">Uncharacterized protein</fullName>
    </submittedName>
</protein>
<dbReference type="RefSeq" id="WP_128486393.1">
    <property type="nucleotide sequence ID" value="NZ_JBHLXB010000026.1"/>
</dbReference>
<keyword evidence="1" id="KW-0732">Signal</keyword>
<accession>A0A444MFY8</accession>
<sequence>MKALFAAVGVLALASGAGSVAGASPVITPGKTACDFEKIEEFVAWFGGSAENQRSATVNPLDAGFMEMEAKDGPVLVQSPHDHEELGWPILPDVAAVRMGHKMIYTEVDADQVKLQTKGGLGVDITYTFRRQPCWTLVKLEDRTRS</sequence>
<proteinExistence type="predicted"/>
<dbReference type="AlphaFoldDB" id="A0A444MFY8"/>
<dbReference type="EMBL" id="SBLC01000002">
    <property type="protein sequence ID" value="RWY44593.1"/>
    <property type="molecule type" value="Genomic_DNA"/>
</dbReference>
<evidence type="ECO:0000313" key="2">
    <source>
        <dbReference type="EMBL" id="RWY44593.1"/>
    </source>
</evidence>
<keyword evidence="3" id="KW-1185">Reference proteome</keyword>
<evidence type="ECO:0000313" key="3">
    <source>
        <dbReference type="Proteomes" id="UP000287168"/>
    </source>
</evidence>
<name>A0A444MFY8_9RHOB</name>
<gene>
    <name evidence="2" type="ORF">EP867_01190</name>
</gene>
<feature type="signal peptide" evidence="1">
    <location>
        <begin position="1"/>
        <end position="23"/>
    </location>
</feature>
<comment type="caution">
    <text evidence="2">The sequence shown here is derived from an EMBL/GenBank/DDBJ whole genome shotgun (WGS) entry which is preliminary data.</text>
</comment>
<feature type="chain" id="PRO_5019534614" evidence="1">
    <location>
        <begin position="24"/>
        <end position="146"/>
    </location>
</feature>
<organism evidence="2 3">
    <name type="scientific">Falsigemmobacter intermedius</name>
    <dbReference type="NCBI Taxonomy" id="1553448"/>
    <lineage>
        <taxon>Bacteria</taxon>
        <taxon>Pseudomonadati</taxon>
        <taxon>Pseudomonadota</taxon>
        <taxon>Alphaproteobacteria</taxon>
        <taxon>Rhodobacterales</taxon>
        <taxon>Paracoccaceae</taxon>
        <taxon>Falsigemmobacter</taxon>
    </lineage>
</organism>
<dbReference type="Proteomes" id="UP000287168">
    <property type="component" value="Unassembled WGS sequence"/>
</dbReference>
<evidence type="ECO:0000256" key="1">
    <source>
        <dbReference type="SAM" id="SignalP"/>
    </source>
</evidence>